<evidence type="ECO:0000256" key="3">
    <source>
        <dbReference type="ARBA" id="ARBA00023015"/>
    </source>
</evidence>
<dbReference type="CTD" id="22926"/>
<dbReference type="PANTHER" id="PTHR46164:SF3">
    <property type="entry name" value="ATF6, ISOFORM C"/>
    <property type="match status" value="1"/>
</dbReference>
<dbReference type="GeneID" id="108671090"/>
<dbReference type="InterPro" id="IPR004827">
    <property type="entry name" value="bZIP"/>
</dbReference>
<comment type="subcellular location">
    <subcellularLocation>
        <location evidence="1">Membrane</location>
        <topology evidence="1">Single-pass membrane protein</topology>
    </subcellularLocation>
</comment>
<feature type="coiled-coil region" evidence="7">
    <location>
        <begin position="626"/>
        <end position="674"/>
    </location>
</feature>
<feature type="compositionally biased region" description="Low complexity" evidence="8">
    <location>
        <begin position="1083"/>
        <end position="1092"/>
    </location>
</feature>
<dbReference type="Pfam" id="PF00170">
    <property type="entry name" value="bZIP_1"/>
    <property type="match status" value="1"/>
</dbReference>
<organism evidence="10 11">
    <name type="scientific">Hyalella azteca</name>
    <name type="common">Amphipod</name>
    <dbReference type="NCBI Taxonomy" id="294128"/>
    <lineage>
        <taxon>Eukaryota</taxon>
        <taxon>Metazoa</taxon>
        <taxon>Ecdysozoa</taxon>
        <taxon>Arthropoda</taxon>
        <taxon>Crustacea</taxon>
        <taxon>Multicrustacea</taxon>
        <taxon>Malacostraca</taxon>
        <taxon>Eumalacostraca</taxon>
        <taxon>Peracarida</taxon>
        <taxon>Amphipoda</taxon>
        <taxon>Senticaudata</taxon>
        <taxon>Talitrida</taxon>
        <taxon>Talitroidea</taxon>
        <taxon>Hyalellidae</taxon>
        <taxon>Hyalella</taxon>
    </lineage>
</organism>
<evidence type="ECO:0000313" key="11">
    <source>
        <dbReference type="RefSeq" id="XP_018014058.1"/>
    </source>
</evidence>
<evidence type="ECO:0000256" key="7">
    <source>
        <dbReference type="SAM" id="Coils"/>
    </source>
</evidence>
<sequence length="1234" mass="131557">MLVKSEPFDYMSLNDITDIETALLQQEIFGSSLPDSAEHDCDDFLHSLSGDIGLCETRDPWSPPHSSDSSSRSSTIDDKMEAMDLVPSPLCNPDLLGEMPALLSEDISDEAILEYSPSLVHHLSPELQDATNPAQMLCSSNTKLSPLGASSSSSSCGSTSAHSPLSIKTENSCGSDWYQLLESPTSSSDSAAAAVNMPTFSIIKREPRQACFVNGNKPSTTTIITTTTTNNTNNKILTFNTNSFTNKSNNTNSTVGSNYNCDVLSSNKPFTPTSNGVTGYKLSANGTISATKNAPTLNKISNSNTNNFLTLCIKSSPPSSPTDDVSPRASPLQLSSPPANGTISATKNAPTLNKISNSNTNNFLTLCIKSSPPSSPTDDVSPRASPLQLSSPPTSPPSTTPKYKVVSITTKKGGAPFVGASRGGAISKTKRIQPKVSVHTLLAATTNSVMSPPSMGCSVGALDSCTYVDNNNGLFTACHKVNSGGLKNVLSSTVMNRDAAGVVIGKSNSVNGNAAVINGHATVISTSSLVMNGSNSMISSNAVLNGNAAAVFNGKIPLSSSKSCSNVSSLAAVVPSSTTIGLSCLTASPVLVNGLSQSNVPLSHQTKVLKRHERMIKNRESASLSRKKKKEYVTNLENDIANLTLENTKLKQEVSALNSLCSELQSENAALKKRLLSTSASSVLPSSTGVKSMAPVLLTVFCLLAFTLPSRLLPSSPQSGVLVPNSSPLSPPSLLESSASSNLRHLLWVTEDAKLNDSSLYFNSSMCPSVLNETESLRLENELRDWFHNKVNPEWPRDPSSSLSSLRSPQTHLASASHQDHKLGREAWRAKGKGRKSRLRQAASHTITNSNSGDTSTWASHVSPSVPALADNRALSLPRERLPAVHLFYGDPPPPLTIDPSITRGRAVTTTGLLGVSPEGAPSLLQVLQSRPESYYVVSLSRDLLLVPPQLHNSSYTSRPKMTLLVPAPVSGSNSTGDNEVSMLQIDCEVLHTSLLSVASGVRSDRNNRGNDNKNQRSEDSSSSNDVSSSNDAVRSSSDRSKGDGAASHSEDLDLPSPPPPVWRQRKASSSSRNFLAEKHPGSYSSELSPSSDGLNYPTNSSNHDNHTKHSTFTDDSSMLSTYTSSSDNHTRHEPGAEYTSYTSDKFSSYDEVLGKPSRVLPKWSGKLQDIFENARVNEIDPRTPALNPKFDLASNGKFEPELNLKLKHAPDASLNASNAKFKLETSRRSKRKV</sequence>
<dbReference type="KEGG" id="hazt:108671090"/>
<comment type="similarity">
    <text evidence="2">Belongs to the bZIP family. ATF subfamily.</text>
</comment>
<evidence type="ECO:0000256" key="5">
    <source>
        <dbReference type="ARBA" id="ARBA00023163"/>
    </source>
</evidence>
<dbReference type="OrthoDB" id="644067at2759"/>
<dbReference type="SUPFAM" id="SSF57959">
    <property type="entry name" value="Leucine zipper domain"/>
    <property type="match status" value="1"/>
</dbReference>
<feature type="compositionally biased region" description="Basic and acidic residues" evidence="8">
    <location>
        <begin position="1003"/>
        <end position="1020"/>
    </location>
</feature>
<proteinExistence type="inferred from homology"/>
<evidence type="ECO:0000256" key="6">
    <source>
        <dbReference type="ARBA" id="ARBA00023242"/>
    </source>
</evidence>
<feature type="region of interest" description="Disordered" evidence="8">
    <location>
        <begin position="312"/>
        <end position="354"/>
    </location>
</feature>
<accession>A0A8B7NK76</accession>
<reference evidence="11" key="1">
    <citation type="submission" date="2025-08" db="UniProtKB">
        <authorList>
            <consortium name="RefSeq"/>
        </authorList>
    </citation>
    <scope>IDENTIFICATION</scope>
    <source>
        <tissue evidence="11">Whole organism</tissue>
    </source>
</reference>
<dbReference type="RefSeq" id="XP_018014058.1">
    <property type="nucleotide sequence ID" value="XM_018158569.2"/>
</dbReference>
<dbReference type="GO" id="GO:0000981">
    <property type="term" value="F:DNA-binding transcription factor activity, RNA polymerase II-specific"/>
    <property type="evidence" value="ECO:0007669"/>
    <property type="project" value="TreeGrafter"/>
</dbReference>
<dbReference type="Gene3D" id="1.20.5.170">
    <property type="match status" value="1"/>
</dbReference>
<keyword evidence="10" id="KW-1185">Reference proteome</keyword>
<feature type="compositionally biased region" description="Basic residues" evidence="8">
    <location>
        <begin position="830"/>
        <end position="839"/>
    </location>
</feature>
<keyword evidence="4" id="KW-0238">DNA-binding</keyword>
<dbReference type="GO" id="GO:0005634">
    <property type="term" value="C:nucleus"/>
    <property type="evidence" value="ECO:0007669"/>
    <property type="project" value="TreeGrafter"/>
</dbReference>
<gene>
    <name evidence="11" type="primary">LOC108671090</name>
</gene>
<keyword evidence="3" id="KW-0805">Transcription regulation</keyword>
<name>A0A8B7NK76_HYAAZ</name>
<dbReference type="PROSITE" id="PS50217">
    <property type="entry name" value="BZIP"/>
    <property type="match status" value="1"/>
</dbReference>
<feature type="compositionally biased region" description="Low complexity" evidence="8">
    <location>
        <begin position="64"/>
        <end position="74"/>
    </location>
</feature>
<evidence type="ECO:0000256" key="1">
    <source>
        <dbReference type="ARBA" id="ARBA00004167"/>
    </source>
</evidence>
<keyword evidence="5" id="KW-0804">Transcription</keyword>
<feature type="region of interest" description="Disordered" evidence="8">
    <location>
        <begin position="56"/>
        <end position="76"/>
    </location>
</feature>
<dbReference type="PANTHER" id="PTHR46164">
    <property type="entry name" value="ATF6, ISOFORM C"/>
    <property type="match status" value="1"/>
</dbReference>
<feature type="compositionally biased region" description="Low complexity" evidence="8">
    <location>
        <begin position="798"/>
        <end position="809"/>
    </location>
</feature>
<feature type="region of interest" description="Disordered" evidence="8">
    <location>
        <begin position="795"/>
        <end position="862"/>
    </location>
</feature>
<dbReference type="InterPro" id="IPR051882">
    <property type="entry name" value="ATF_bZIP_TF"/>
</dbReference>
<dbReference type="InterPro" id="IPR046347">
    <property type="entry name" value="bZIP_sf"/>
</dbReference>
<feature type="compositionally biased region" description="Polar residues" evidence="8">
    <location>
        <begin position="1093"/>
        <end position="1103"/>
    </location>
</feature>
<dbReference type="GO" id="GO:0016020">
    <property type="term" value="C:membrane"/>
    <property type="evidence" value="ECO:0007669"/>
    <property type="project" value="UniProtKB-SubCell"/>
</dbReference>
<keyword evidence="7" id="KW-0175">Coiled coil</keyword>
<dbReference type="SMART" id="SM00338">
    <property type="entry name" value="BRLZ"/>
    <property type="match status" value="1"/>
</dbReference>
<feature type="domain" description="BZIP" evidence="9">
    <location>
        <begin position="608"/>
        <end position="671"/>
    </location>
</feature>
<dbReference type="GO" id="GO:0000978">
    <property type="term" value="F:RNA polymerase II cis-regulatory region sequence-specific DNA binding"/>
    <property type="evidence" value="ECO:0007669"/>
    <property type="project" value="TreeGrafter"/>
</dbReference>
<protein>
    <submittedName>
        <fullName evidence="11">Cell wall protein DAN4</fullName>
    </submittedName>
</protein>
<feature type="region of interest" description="Disordered" evidence="8">
    <location>
        <begin position="367"/>
        <end position="402"/>
    </location>
</feature>
<evidence type="ECO:0000313" key="10">
    <source>
        <dbReference type="Proteomes" id="UP000694843"/>
    </source>
</evidence>
<feature type="compositionally biased region" description="Polar residues" evidence="8">
    <location>
        <begin position="332"/>
        <end position="354"/>
    </location>
</feature>
<feature type="compositionally biased region" description="Polar residues" evidence="8">
    <location>
        <begin position="843"/>
        <end position="862"/>
    </location>
</feature>
<feature type="compositionally biased region" description="Basic and acidic residues" evidence="8">
    <location>
        <begin position="818"/>
        <end position="829"/>
    </location>
</feature>
<feature type="compositionally biased region" description="Low complexity" evidence="8">
    <location>
        <begin position="1114"/>
        <end position="1128"/>
    </location>
</feature>
<feature type="region of interest" description="Disordered" evidence="8">
    <location>
        <begin position="1001"/>
        <end position="1142"/>
    </location>
</feature>
<keyword evidence="6" id="KW-0539">Nucleus</keyword>
<dbReference type="GO" id="GO:0030968">
    <property type="term" value="P:endoplasmic reticulum unfolded protein response"/>
    <property type="evidence" value="ECO:0007669"/>
    <property type="project" value="TreeGrafter"/>
</dbReference>
<evidence type="ECO:0000256" key="2">
    <source>
        <dbReference type="ARBA" id="ARBA00009050"/>
    </source>
</evidence>
<dbReference type="Proteomes" id="UP000694843">
    <property type="component" value="Unplaced"/>
</dbReference>
<evidence type="ECO:0000256" key="4">
    <source>
        <dbReference type="ARBA" id="ARBA00023125"/>
    </source>
</evidence>
<feature type="compositionally biased region" description="Low complexity" evidence="8">
    <location>
        <begin position="1021"/>
        <end position="1036"/>
    </location>
</feature>
<dbReference type="AlphaFoldDB" id="A0A8B7NK76"/>
<evidence type="ECO:0000259" key="9">
    <source>
        <dbReference type="PROSITE" id="PS50217"/>
    </source>
</evidence>
<evidence type="ECO:0000256" key="8">
    <source>
        <dbReference type="SAM" id="MobiDB-lite"/>
    </source>
</evidence>